<dbReference type="AlphaFoldDB" id="A0A371EVZ6"/>
<keyword evidence="4" id="KW-0255">Endonuclease</keyword>
<feature type="domain" description="Reverse transcriptase RNase H-like" evidence="7">
    <location>
        <begin position="2"/>
        <end position="66"/>
    </location>
</feature>
<evidence type="ECO:0000313" key="10">
    <source>
        <dbReference type="Proteomes" id="UP000257109"/>
    </source>
</evidence>
<keyword evidence="3" id="KW-0540">Nuclease</keyword>
<evidence type="ECO:0000256" key="6">
    <source>
        <dbReference type="ARBA" id="ARBA00022918"/>
    </source>
</evidence>
<dbReference type="CDD" id="cd09274">
    <property type="entry name" value="RNase_HI_RT_Ty3"/>
    <property type="match status" value="1"/>
</dbReference>
<dbReference type="Proteomes" id="UP000257109">
    <property type="component" value="Unassembled WGS sequence"/>
</dbReference>
<proteinExistence type="predicted"/>
<dbReference type="InterPro" id="IPR041588">
    <property type="entry name" value="Integrase_H2C2"/>
</dbReference>
<dbReference type="SUPFAM" id="SSF56672">
    <property type="entry name" value="DNA/RNA polymerases"/>
    <property type="match status" value="1"/>
</dbReference>
<protein>
    <submittedName>
        <fullName evidence="9">Retrovirus-related Pol polyprotein from transposon opus</fullName>
    </submittedName>
</protein>
<evidence type="ECO:0000256" key="1">
    <source>
        <dbReference type="ARBA" id="ARBA00022679"/>
    </source>
</evidence>
<feature type="domain" description="Integrase zinc-binding" evidence="8">
    <location>
        <begin position="119"/>
        <end position="176"/>
    </location>
</feature>
<evidence type="ECO:0000259" key="8">
    <source>
        <dbReference type="Pfam" id="PF17921"/>
    </source>
</evidence>
<keyword evidence="2" id="KW-0548">Nucleotidyltransferase</keyword>
<keyword evidence="6" id="KW-0695">RNA-directed DNA polymerase</keyword>
<dbReference type="InterPro" id="IPR050951">
    <property type="entry name" value="Retrovirus_Pol_polyprotein"/>
</dbReference>
<feature type="non-terminal residue" evidence="9">
    <location>
        <position position="1"/>
    </location>
</feature>
<dbReference type="EMBL" id="QJKJ01011822">
    <property type="protein sequence ID" value="RDX70139.1"/>
    <property type="molecule type" value="Genomic_DNA"/>
</dbReference>
<evidence type="ECO:0000259" key="7">
    <source>
        <dbReference type="Pfam" id="PF17917"/>
    </source>
</evidence>
<reference evidence="9" key="1">
    <citation type="submission" date="2018-05" db="EMBL/GenBank/DDBJ databases">
        <title>Draft genome of Mucuna pruriens seed.</title>
        <authorList>
            <person name="Nnadi N.E."/>
            <person name="Vos R."/>
            <person name="Hasami M.H."/>
            <person name="Devisetty U.K."/>
            <person name="Aguiy J.C."/>
        </authorList>
    </citation>
    <scope>NUCLEOTIDE SEQUENCE [LARGE SCALE GENOMIC DNA]</scope>
    <source>
        <strain evidence="9">JCA_2017</strain>
    </source>
</reference>
<dbReference type="Pfam" id="PF17917">
    <property type="entry name" value="RT_RNaseH"/>
    <property type="match status" value="1"/>
</dbReference>
<dbReference type="PANTHER" id="PTHR37984">
    <property type="entry name" value="PROTEIN CBG26694"/>
    <property type="match status" value="1"/>
</dbReference>
<keyword evidence="10" id="KW-1185">Reference proteome</keyword>
<keyword evidence="5" id="KW-0378">Hydrolase</keyword>
<evidence type="ECO:0000256" key="4">
    <source>
        <dbReference type="ARBA" id="ARBA00022759"/>
    </source>
</evidence>
<dbReference type="GO" id="GO:0016787">
    <property type="term" value="F:hydrolase activity"/>
    <property type="evidence" value="ECO:0007669"/>
    <property type="project" value="UniProtKB-KW"/>
</dbReference>
<comment type="caution">
    <text evidence="9">The sequence shown here is derived from an EMBL/GenBank/DDBJ whole genome shotgun (WGS) entry which is preliminary data.</text>
</comment>
<dbReference type="InterPro" id="IPR043502">
    <property type="entry name" value="DNA/RNA_pol_sf"/>
</dbReference>
<gene>
    <name evidence="9" type="primary">pol</name>
    <name evidence="9" type="ORF">CR513_50649</name>
</gene>
<accession>A0A371EVZ6</accession>
<keyword evidence="1" id="KW-0808">Transferase</keyword>
<sequence>MDSAQQNYTTIQKELLAIVFTLDKFRAYLLGSRTIMFFDHVALRYLLKKLDAKPRLIQWMLLLQEFNIEFRDKKGAENSFPPEASRLYKEKLQSDAKFYIWDDHYLWRLYSDKVIRRCIPDIEINLVLHFYHSAPGGDHHGSTRTASKVLDCGLNWPTIFRDAYQFVSTCDKCQKAGMAMNRRHEIPQQPILFCKVFAV</sequence>
<dbReference type="OrthoDB" id="10055717at2759"/>
<evidence type="ECO:0000256" key="5">
    <source>
        <dbReference type="ARBA" id="ARBA00022801"/>
    </source>
</evidence>
<evidence type="ECO:0000256" key="2">
    <source>
        <dbReference type="ARBA" id="ARBA00022695"/>
    </source>
</evidence>
<name>A0A371EVZ6_MUCPR</name>
<dbReference type="Pfam" id="PF17921">
    <property type="entry name" value="Integrase_H2C2"/>
    <property type="match status" value="1"/>
</dbReference>
<evidence type="ECO:0000256" key="3">
    <source>
        <dbReference type="ARBA" id="ARBA00022722"/>
    </source>
</evidence>
<evidence type="ECO:0000313" key="9">
    <source>
        <dbReference type="EMBL" id="RDX70139.1"/>
    </source>
</evidence>
<dbReference type="GO" id="GO:0003964">
    <property type="term" value="F:RNA-directed DNA polymerase activity"/>
    <property type="evidence" value="ECO:0007669"/>
    <property type="project" value="UniProtKB-KW"/>
</dbReference>
<dbReference type="Gene3D" id="1.10.340.70">
    <property type="match status" value="1"/>
</dbReference>
<dbReference type="InterPro" id="IPR041373">
    <property type="entry name" value="RT_RNaseH"/>
</dbReference>
<dbReference type="PANTHER" id="PTHR37984:SF5">
    <property type="entry name" value="PROTEIN NYNRIN-LIKE"/>
    <property type="match status" value="1"/>
</dbReference>
<organism evidence="9 10">
    <name type="scientific">Mucuna pruriens</name>
    <name type="common">Velvet bean</name>
    <name type="synonym">Dolichos pruriens</name>
    <dbReference type="NCBI Taxonomy" id="157652"/>
    <lineage>
        <taxon>Eukaryota</taxon>
        <taxon>Viridiplantae</taxon>
        <taxon>Streptophyta</taxon>
        <taxon>Embryophyta</taxon>
        <taxon>Tracheophyta</taxon>
        <taxon>Spermatophyta</taxon>
        <taxon>Magnoliopsida</taxon>
        <taxon>eudicotyledons</taxon>
        <taxon>Gunneridae</taxon>
        <taxon>Pentapetalae</taxon>
        <taxon>rosids</taxon>
        <taxon>fabids</taxon>
        <taxon>Fabales</taxon>
        <taxon>Fabaceae</taxon>
        <taxon>Papilionoideae</taxon>
        <taxon>50 kb inversion clade</taxon>
        <taxon>NPAAA clade</taxon>
        <taxon>indigoferoid/millettioid clade</taxon>
        <taxon>Phaseoleae</taxon>
        <taxon>Mucuna</taxon>
    </lineage>
</organism>
<dbReference type="GO" id="GO:0004519">
    <property type="term" value="F:endonuclease activity"/>
    <property type="evidence" value="ECO:0007669"/>
    <property type="project" value="UniProtKB-KW"/>
</dbReference>